<accession>A2RMB3</accession>
<name>A2RMB3_LACLM</name>
<proteinExistence type="predicted"/>
<dbReference type="AlphaFoldDB" id="A2RMB3"/>
<dbReference type="KEGG" id="llm:llmg_1870"/>
<evidence type="ECO:0000256" key="1">
    <source>
        <dbReference type="SAM" id="Phobius"/>
    </source>
</evidence>
<keyword evidence="1" id="KW-0812">Transmembrane</keyword>
<feature type="transmembrane region" description="Helical" evidence="1">
    <location>
        <begin position="27"/>
        <end position="47"/>
    </location>
</feature>
<organism evidence="2 3">
    <name type="scientific">Lactococcus lactis subsp. cremoris (strain MG1363)</name>
    <dbReference type="NCBI Taxonomy" id="416870"/>
    <lineage>
        <taxon>Bacteria</taxon>
        <taxon>Bacillati</taxon>
        <taxon>Bacillota</taxon>
        <taxon>Bacilli</taxon>
        <taxon>Lactobacillales</taxon>
        <taxon>Streptococcaceae</taxon>
        <taxon>Lactococcus</taxon>
        <taxon>Lactococcus cremoris subsp. cremoris</taxon>
    </lineage>
</organism>
<gene>
    <name evidence="2" type="ordered locus">llmg_1870</name>
</gene>
<dbReference type="EMBL" id="AM406671">
    <property type="protein sequence ID" value="CAL98440.1"/>
    <property type="molecule type" value="Genomic_DNA"/>
</dbReference>
<protein>
    <submittedName>
        <fullName evidence="2">Uncharacterized protein</fullName>
    </submittedName>
</protein>
<dbReference type="Proteomes" id="UP000000364">
    <property type="component" value="Chromosome"/>
</dbReference>
<dbReference type="HOGENOM" id="CLU_3154220_0_0_9"/>
<reference evidence="2 3" key="1">
    <citation type="journal article" date="2007" name="J. Bacteriol.">
        <title>The complete genome sequence of the lactic acid bacterial paradigm Lactococcus lactis subsp. cremoris MG1363.</title>
        <authorList>
            <person name="Wegmann U."/>
            <person name="O'Connell-Motherway M."/>
            <person name="Zomer A."/>
            <person name="Buist G."/>
            <person name="Shearman C."/>
            <person name="Canchaya C."/>
            <person name="Ventura M."/>
            <person name="Goesmann A."/>
            <person name="Gasson M.J."/>
            <person name="Kuipers O.P."/>
            <person name="van Sinderen D."/>
            <person name="Kok J."/>
        </authorList>
    </citation>
    <scope>NUCLEOTIDE SEQUENCE [LARGE SCALE GENOMIC DNA]</scope>
    <source>
        <strain evidence="2 3">MG1363</strain>
    </source>
</reference>
<evidence type="ECO:0000313" key="3">
    <source>
        <dbReference type="Proteomes" id="UP000000364"/>
    </source>
</evidence>
<keyword evidence="1" id="KW-1133">Transmembrane helix</keyword>
<evidence type="ECO:0000313" key="2">
    <source>
        <dbReference type="EMBL" id="CAL98440.1"/>
    </source>
</evidence>
<keyword evidence="1" id="KW-0472">Membrane</keyword>
<dbReference type="STRING" id="416870.llmg_1870"/>
<sequence>MTNDKFVSKSLKLLYLKRITQSYKANFLFTIRFLNLLTALSANLIILF</sequence>